<reference evidence="9" key="1">
    <citation type="submission" date="2020-05" db="EMBL/GenBank/DDBJ databases">
        <authorList>
            <person name="Chiriac C."/>
            <person name="Salcher M."/>
            <person name="Ghai R."/>
            <person name="Kavagutti S V."/>
        </authorList>
    </citation>
    <scope>NUCLEOTIDE SEQUENCE</scope>
</reference>
<protein>
    <submittedName>
        <fullName evidence="9">Unannotated protein</fullName>
    </submittedName>
</protein>
<dbReference type="EMBL" id="CAFBOL010000036">
    <property type="protein sequence ID" value="CAB4991682.1"/>
    <property type="molecule type" value="Genomic_DNA"/>
</dbReference>
<dbReference type="EMBL" id="CAFBMT010000024">
    <property type="protein sequence ID" value="CAB4952131.1"/>
    <property type="molecule type" value="Genomic_DNA"/>
</dbReference>
<accession>A0A6J7NLU6</accession>
<dbReference type="AlphaFoldDB" id="A0A6J7NLU6"/>
<evidence type="ECO:0000256" key="3">
    <source>
        <dbReference type="ARBA" id="ARBA00022679"/>
    </source>
</evidence>
<evidence type="ECO:0000313" key="8">
    <source>
        <dbReference type="EMBL" id="CAB4952131.1"/>
    </source>
</evidence>
<dbReference type="GO" id="GO:0046920">
    <property type="term" value="F:alpha-(1-&gt;3)-fucosyltransferase activity"/>
    <property type="evidence" value="ECO:0007669"/>
    <property type="project" value="TreeGrafter"/>
</dbReference>
<dbReference type="InterPro" id="IPR001503">
    <property type="entry name" value="Glyco_trans_10"/>
</dbReference>
<evidence type="ECO:0000313" key="6">
    <source>
        <dbReference type="EMBL" id="CAB4733692.1"/>
    </source>
</evidence>
<dbReference type="EMBL" id="CAESGF010000015">
    <property type="protein sequence ID" value="CAB4364614.1"/>
    <property type="molecule type" value="Genomic_DNA"/>
</dbReference>
<evidence type="ECO:0000313" key="7">
    <source>
        <dbReference type="EMBL" id="CAB4849436.1"/>
    </source>
</evidence>
<proteinExistence type="inferred from homology"/>
<name>A0A6J7NLU6_9ZZZZ</name>
<evidence type="ECO:0000313" key="5">
    <source>
        <dbReference type="EMBL" id="CAB4364614.1"/>
    </source>
</evidence>
<dbReference type="PANTHER" id="PTHR11929:SF194">
    <property type="entry name" value="ALPHA-(1,3)-FUCOSYLTRANSFERASE 10"/>
    <property type="match status" value="1"/>
</dbReference>
<comment type="similarity">
    <text evidence="1">Belongs to the glycosyltransferase 10 family.</text>
</comment>
<evidence type="ECO:0000259" key="4">
    <source>
        <dbReference type="Pfam" id="PF00852"/>
    </source>
</evidence>
<dbReference type="PANTHER" id="PTHR11929">
    <property type="entry name" value="ALPHA- 1,3 -FUCOSYLTRANSFERASE"/>
    <property type="match status" value="1"/>
</dbReference>
<dbReference type="Pfam" id="PF00852">
    <property type="entry name" value="Glyco_transf_10"/>
    <property type="match status" value="1"/>
</dbReference>
<keyword evidence="3" id="KW-0808">Transferase</keyword>
<evidence type="ECO:0000256" key="1">
    <source>
        <dbReference type="ARBA" id="ARBA00008919"/>
    </source>
</evidence>
<dbReference type="SUPFAM" id="SSF53756">
    <property type="entry name" value="UDP-Glycosyltransferase/glycogen phosphorylase"/>
    <property type="match status" value="1"/>
</dbReference>
<evidence type="ECO:0000313" key="9">
    <source>
        <dbReference type="EMBL" id="CAB4991682.1"/>
    </source>
</evidence>
<dbReference type="InterPro" id="IPR055270">
    <property type="entry name" value="Glyco_tran_10_C"/>
</dbReference>
<sequence length="91" mass="10512">MPIYRGSPNVRDFLPTRHCCIIADDFASPQALAEHLLAMTDDEYSTYHEWRSNGPSAEFVERMKPYDEHVFIRMARAVRAVQIGRSAERGR</sequence>
<evidence type="ECO:0000256" key="2">
    <source>
        <dbReference type="ARBA" id="ARBA00022676"/>
    </source>
</evidence>
<gene>
    <name evidence="6" type="ORF">UFOPK2656_02313</name>
    <name evidence="7" type="ORF">UFOPK3267_00918</name>
    <name evidence="8" type="ORF">UFOPK3651_02928</name>
    <name evidence="9" type="ORF">UFOPK3931_01509</name>
    <name evidence="5" type="ORF">UFOPK4189_02372</name>
</gene>
<feature type="domain" description="Fucosyltransferase C-terminal" evidence="4">
    <location>
        <begin position="3"/>
        <end position="64"/>
    </location>
</feature>
<dbReference type="EMBL" id="CAFBIY010000038">
    <property type="protein sequence ID" value="CAB4849436.1"/>
    <property type="molecule type" value="Genomic_DNA"/>
</dbReference>
<dbReference type="InterPro" id="IPR038577">
    <property type="entry name" value="GT10-like_C_sf"/>
</dbReference>
<organism evidence="9">
    <name type="scientific">freshwater metagenome</name>
    <dbReference type="NCBI Taxonomy" id="449393"/>
    <lineage>
        <taxon>unclassified sequences</taxon>
        <taxon>metagenomes</taxon>
        <taxon>ecological metagenomes</taxon>
    </lineage>
</organism>
<keyword evidence="2" id="KW-0328">Glycosyltransferase</keyword>
<dbReference type="Gene3D" id="3.40.50.11660">
    <property type="entry name" value="Glycosyl transferase family 10, C-terminal domain"/>
    <property type="match status" value="1"/>
</dbReference>
<dbReference type="EMBL" id="CAEZYF010000016">
    <property type="protein sequence ID" value="CAB4733692.1"/>
    <property type="molecule type" value="Genomic_DNA"/>
</dbReference>
<dbReference type="GO" id="GO:0016020">
    <property type="term" value="C:membrane"/>
    <property type="evidence" value="ECO:0007669"/>
    <property type="project" value="InterPro"/>
</dbReference>